<keyword evidence="4" id="KW-0808">Transferase</keyword>
<dbReference type="InterPro" id="IPR000719">
    <property type="entry name" value="Prot_kinase_dom"/>
</dbReference>
<dbReference type="Gene3D" id="1.10.510.10">
    <property type="entry name" value="Transferase(Phosphotransferase) domain 1"/>
    <property type="match status" value="1"/>
</dbReference>
<organism evidence="4 5">
    <name type="scientific">Actinocrispum wychmicini</name>
    <dbReference type="NCBI Taxonomy" id="1213861"/>
    <lineage>
        <taxon>Bacteria</taxon>
        <taxon>Bacillati</taxon>
        <taxon>Actinomycetota</taxon>
        <taxon>Actinomycetes</taxon>
        <taxon>Pseudonocardiales</taxon>
        <taxon>Pseudonocardiaceae</taxon>
        <taxon>Actinocrispum</taxon>
    </lineage>
</organism>
<protein>
    <submittedName>
        <fullName evidence="4">Protein kinase-like protein</fullName>
    </submittedName>
</protein>
<comment type="caution">
    <text evidence="4">The sequence shown here is derived from an EMBL/GenBank/DDBJ whole genome shotgun (WGS) entry which is preliminary data.</text>
</comment>
<evidence type="ECO:0000259" key="3">
    <source>
        <dbReference type="PROSITE" id="PS50011"/>
    </source>
</evidence>
<evidence type="ECO:0000256" key="1">
    <source>
        <dbReference type="SAM" id="MobiDB-lite"/>
    </source>
</evidence>
<evidence type="ECO:0000313" key="4">
    <source>
        <dbReference type="EMBL" id="TCO48020.1"/>
    </source>
</evidence>
<dbReference type="GO" id="GO:0005524">
    <property type="term" value="F:ATP binding"/>
    <property type="evidence" value="ECO:0007669"/>
    <property type="project" value="InterPro"/>
</dbReference>
<dbReference type="Pfam" id="PF00069">
    <property type="entry name" value="Pkinase"/>
    <property type="match status" value="1"/>
</dbReference>
<keyword evidence="4" id="KW-0418">Kinase</keyword>
<keyword evidence="2" id="KW-0472">Membrane</keyword>
<dbReference type="InterPro" id="IPR051681">
    <property type="entry name" value="Ser/Thr_Kinases-Pseudokinases"/>
</dbReference>
<accession>A0A4V6NNL5</accession>
<gene>
    <name evidence="4" type="ORF">EV192_11673</name>
</gene>
<evidence type="ECO:0000313" key="5">
    <source>
        <dbReference type="Proteomes" id="UP000295680"/>
    </source>
</evidence>
<reference evidence="4 5" key="1">
    <citation type="submission" date="2019-03" db="EMBL/GenBank/DDBJ databases">
        <title>Genomic Encyclopedia of Type Strains, Phase IV (KMG-IV): sequencing the most valuable type-strain genomes for metagenomic binning, comparative biology and taxonomic classification.</title>
        <authorList>
            <person name="Goeker M."/>
        </authorList>
    </citation>
    <scope>NUCLEOTIDE SEQUENCE [LARGE SCALE GENOMIC DNA]</scope>
    <source>
        <strain evidence="4 5">DSM 45934</strain>
    </source>
</reference>
<dbReference type="PANTHER" id="PTHR44329">
    <property type="entry name" value="SERINE/THREONINE-PROTEIN KINASE TNNI3K-RELATED"/>
    <property type="match status" value="1"/>
</dbReference>
<dbReference type="SMART" id="SM00220">
    <property type="entry name" value="S_TKc"/>
    <property type="match status" value="1"/>
</dbReference>
<keyword evidence="2" id="KW-1133">Transmembrane helix</keyword>
<dbReference type="Proteomes" id="UP000295680">
    <property type="component" value="Unassembled WGS sequence"/>
</dbReference>
<keyword evidence="2" id="KW-0812">Transmembrane</keyword>
<dbReference type="PROSITE" id="PS50011">
    <property type="entry name" value="PROTEIN_KINASE_DOM"/>
    <property type="match status" value="1"/>
</dbReference>
<keyword evidence="5" id="KW-1185">Reference proteome</keyword>
<dbReference type="AlphaFoldDB" id="A0A4V6NNL5"/>
<feature type="domain" description="Protein kinase" evidence="3">
    <location>
        <begin position="12"/>
        <end position="302"/>
    </location>
</feature>
<dbReference type="RefSeq" id="WP_132125431.1">
    <property type="nucleotide sequence ID" value="NZ_SLWS01000016.1"/>
</dbReference>
<dbReference type="SUPFAM" id="SSF56112">
    <property type="entry name" value="Protein kinase-like (PK-like)"/>
    <property type="match status" value="1"/>
</dbReference>
<proteinExistence type="predicted"/>
<sequence length="424" mass="46235">MSVYLPNGRLITVAHERIGRGDEGIVFRVEGTDDLCAKVYFNEPDQARHDRLTALLRAEPARWRGDHAEHVHVGWPREMLVNEAGLACGFLMPLVDGQPLTKLFEPAMRTTAVDEPTWRVVIVVAARIARLVTMLHDAGIVIGDLKPENLLLSRSGHVTLIDCDTVQFTDARTSRAYPCTRFTPEYCPPLPGNGTYRPDRGHDNFSLAILVCQLLMEGNHPFEGVPTGTSAADGAAPENIRLQNNRILFPERLVPVTGGIPTEVLPPEVADLARTCFGVGHRDQAARPSAQSWADALDRAGFQLMGCPNNERHLYHQSLRECAWCKVTSSGLPDPYPRPPIAKVVIPGPAALPRFPVRSGTWQPPQPPAPPTRRDPARPAAHRPPTARPQPAGQPQRTGGGGAAVAVFAVVIGILLLLYLLGVR</sequence>
<feature type="region of interest" description="Disordered" evidence="1">
    <location>
        <begin position="355"/>
        <end position="400"/>
    </location>
</feature>
<dbReference type="GO" id="GO:0004674">
    <property type="term" value="F:protein serine/threonine kinase activity"/>
    <property type="evidence" value="ECO:0007669"/>
    <property type="project" value="TreeGrafter"/>
</dbReference>
<feature type="transmembrane region" description="Helical" evidence="2">
    <location>
        <begin position="400"/>
        <end position="421"/>
    </location>
</feature>
<evidence type="ECO:0000256" key="2">
    <source>
        <dbReference type="SAM" id="Phobius"/>
    </source>
</evidence>
<dbReference type="InterPro" id="IPR011009">
    <property type="entry name" value="Kinase-like_dom_sf"/>
</dbReference>
<name>A0A4V6NNL5_9PSEU</name>
<dbReference type="EMBL" id="SLWS01000016">
    <property type="protein sequence ID" value="TCO48020.1"/>
    <property type="molecule type" value="Genomic_DNA"/>
</dbReference>
<dbReference type="OrthoDB" id="5782056at2"/>